<dbReference type="Gene3D" id="3.40.50.2300">
    <property type="match status" value="1"/>
</dbReference>
<reference evidence="1 2" key="1">
    <citation type="submission" date="2023-09" db="EMBL/GenBank/DDBJ databases">
        <authorList>
            <person name="Rey-Velasco X."/>
        </authorList>
    </citation>
    <scope>NUCLEOTIDE SEQUENCE [LARGE SCALE GENOMIC DNA]</scope>
    <source>
        <strain evidence="1 2">P050</strain>
    </source>
</reference>
<dbReference type="RefSeq" id="WP_311591603.1">
    <property type="nucleotide sequence ID" value="NZ_JAVRHV010000001.1"/>
</dbReference>
<keyword evidence="2" id="KW-1185">Reference proteome</keyword>
<proteinExistence type="predicted"/>
<dbReference type="EMBL" id="JAVRHV010000001">
    <property type="protein sequence ID" value="MDT0551800.1"/>
    <property type="molecule type" value="Genomic_DNA"/>
</dbReference>
<dbReference type="Proteomes" id="UP001252186">
    <property type="component" value="Unassembled WGS sequence"/>
</dbReference>
<name>A0ABU2Y3H1_9FLAO</name>
<protein>
    <submittedName>
        <fullName evidence="1">Uncharacterized protein</fullName>
    </submittedName>
</protein>
<comment type="caution">
    <text evidence="1">The sequence shown here is derived from an EMBL/GenBank/DDBJ whole genome shotgun (WGS) entry which is preliminary data.</text>
</comment>
<organism evidence="1 2">
    <name type="scientific">Urechidicola vernalis</name>
    <dbReference type="NCBI Taxonomy" id="3075600"/>
    <lineage>
        <taxon>Bacteria</taxon>
        <taxon>Pseudomonadati</taxon>
        <taxon>Bacteroidota</taxon>
        <taxon>Flavobacteriia</taxon>
        <taxon>Flavobacteriales</taxon>
        <taxon>Flavobacteriaceae</taxon>
        <taxon>Urechidicola</taxon>
    </lineage>
</organism>
<evidence type="ECO:0000313" key="1">
    <source>
        <dbReference type="EMBL" id="MDT0551800.1"/>
    </source>
</evidence>
<accession>A0ABU2Y3H1</accession>
<gene>
    <name evidence="1" type="ORF">RM519_00960</name>
</gene>
<sequence length="210" mass="24482">MSQIIKQKPKKFFKTSTKETIISNDKKKILSELIDVIIIERKKLKKVRINYISTQNSTSSQLYQIWTHFAIHFFKLKRIKSYSGGLTVSSINAEVVSILQSVGFCFKLLEFDHQNPIYEVSYKNMKKPLVIYSKLYDSLISNKPFIAVSLSKTIDEYCLYIPEVISKVYLPLNNLENTYKSNKSLKYYADLNQQIAAEVYFVFEQVQKLS</sequence>
<evidence type="ECO:0000313" key="2">
    <source>
        <dbReference type="Proteomes" id="UP001252186"/>
    </source>
</evidence>